<proteinExistence type="predicted"/>
<dbReference type="GO" id="GO:0022857">
    <property type="term" value="F:transmembrane transporter activity"/>
    <property type="evidence" value="ECO:0007669"/>
    <property type="project" value="InterPro"/>
</dbReference>
<dbReference type="STRING" id="34506.A0A090LP10"/>
<evidence type="ECO:0000256" key="2">
    <source>
        <dbReference type="ARBA" id="ARBA00022692"/>
    </source>
</evidence>
<evidence type="ECO:0000313" key="9">
    <source>
        <dbReference type="WBParaSite" id="SRAE_2000457000.1"/>
    </source>
</evidence>
<keyword evidence="8" id="KW-1185">Reference proteome</keyword>
<evidence type="ECO:0000313" key="7">
    <source>
        <dbReference type="EMBL" id="CEF69924.1"/>
    </source>
</evidence>
<keyword evidence="3 5" id="KW-1133">Transmembrane helix</keyword>
<dbReference type="GO" id="GO:0006820">
    <property type="term" value="P:monoatomic anion transport"/>
    <property type="evidence" value="ECO:0007669"/>
    <property type="project" value="TreeGrafter"/>
</dbReference>
<feature type="transmembrane region" description="Helical" evidence="5">
    <location>
        <begin position="394"/>
        <end position="413"/>
    </location>
</feature>
<accession>A0A090LP10</accession>
<keyword evidence="2 5" id="KW-0812">Transmembrane</keyword>
<dbReference type="EMBL" id="LN609529">
    <property type="protein sequence ID" value="CEF69924.1"/>
    <property type="molecule type" value="Genomic_DNA"/>
</dbReference>
<evidence type="ECO:0000256" key="5">
    <source>
        <dbReference type="SAM" id="Phobius"/>
    </source>
</evidence>
<dbReference type="PANTHER" id="PTHR11662">
    <property type="entry name" value="SOLUTE CARRIER FAMILY 17"/>
    <property type="match status" value="1"/>
</dbReference>
<dbReference type="CTD" id="36382295"/>
<dbReference type="GeneID" id="36382295"/>
<reference evidence="7 8" key="1">
    <citation type="submission" date="2014-09" db="EMBL/GenBank/DDBJ databases">
        <authorList>
            <person name="Martin A.A."/>
        </authorList>
    </citation>
    <scope>NUCLEOTIDE SEQUENCE</scope>
    <source>
        <strain evidence="8">ED321</strain>
        <strain evidence="7">ED321 Heterogonic</strain>
    </source>
</reference>
<reference evidence="9" key="2">
    <citation type="submission" date="2020-12" db="UniProtKB">
        <authorList>
            <consortium name="WormBaseParasite"/>
        </authorList>
    </citation>
    <scope>IDENTIFICATION</scope>
</reference>
<dbReference type="SUPFAM" id="SSF103473">
    <property type="entry name" value="MFS general substrate transporter"/>
    <property type="match status" value="1"/>
</dbReference>
<dbReference type="InterPro" id="IPR050382">
    <property type="entry name" value="MFS_Na/Anion_cotransporter"/>
</dbReference>
<dbReference type="Proteomes" id="UP000035682">
    <property type="component" value="Unplaced"/>
</dbReference>
<evidence type="ECO:0000259" key="6">
    <source>
        <dbReference type="PROSITE" id="PS50850"/>
    </source>
</evidence>
<dbReference type="GO" id="GO:0016020">
    <property type="term" value="C:membrane"/>
    <property type="evidence" value="ECO:0007669"/>
    <property type="project" value="UniProtKB-SubCell"/>
</dbReference>
<evidence type="ECO:0000256" key="3">
    <source>
        <dbReference type="ARBA" id="ARBA00022989"/>
    </source>
</evidence>
<feature type="transmembrane region" description="Helical" evidence="5">
    <location>
        <begin position="425"/>
        <end position="446"/>
    </location>
</feature>
<dbReference type="PROSITE" id="PS50850">
    <property type="entry name" value="MFS"/>
    <property type="match status" value="1"/>
</dbReference>
<dbReference type="InterPro" id="IPR011701">
    <property type="entry name" value="MFS"/>
</dbReference>
<comment type="subcellular location">
    <subcellularLocation>
        <location evidence="1">Membrane</location>
        <topology evidence="1">Multi-pass membrane protein</topology>
    </subcellularLocation>
</comment>
<feature type="domain" description="Major facilitator superfamily (MFS) profile" evidence="6">
    <location>
        <begin position="1"/>
        <end position="448"/>
    </location>
</feature>
<dbReference type="AlphaFoldDB" id="A0A090LP10"/>
<dbReference type="PANTHER" id="PTHR11662:SF60">
    <property type="entry name" value="MAJOR FACILITATOR SUPERFAMILY (MFS) PROFILE DOMAIN-CONTAINING PROTEIN"/>
    <property type="match status" value="1"/>
</dbReference>
<feature type="transmembrane region" description="Helical" evidence="5">
    <location>
        <begin position="69"/>
        <end position="88"/>
    </location>
</feature>
<feature type="transmembrane region" description="Helical" evidence="5">
    <location>
        <begin position="189"/>
        <end position="208"/>
    </location>
</feature>
<feature type="transmembrane region" description="Helical" evidence="5">
    <location>
        <begin position="156"/>
        <end position="177"/>
    </location>
</feature>
<dbReference type="InterPro" id="IPR020846">
    <property type="entry name" value="MFS_dom"/>
</dbReference>
<gene>
    <name evidence="7 9 10" type="ORF">SRAE_2000457000</name>
</gene>
<dbReference type="Pfam" id="PF07690">
    <property type="entry name" value="MFS_1"/>
    <property type="match status" value="1"/>
</dbReference>
<feature type="transmembrane region" description="Helical" evidence="5">
    <location>
        <begin position="124"/>
        <end position="144"/>
    </location>
</feature>
<dbReference type="InterPro" id="IPR036259">
    <property type="entry name" value="MFS_trans_sf"/>
</dbReference>
<feature type="transmembrane region" description="Helical" evidence="5">
    <location>
        <begin position="245"/>
        <end position="271"/>
    </location>
</feature>
<dbReference type="RefSeq" id="XP_024509123.1">
    <property type="nucleotide sequence ID" value="XM_024643455.1"/>
</dbReference>
<evidence type="ECO:0000313" key="10">
    <source>
        <dbReference type="WormBase" id="SRAE_2000457000"/>
    </source>
</evidence>
<feature type="transmembrane region" description="Helical" evidence="5">
    <location>
        <begin position="291"/>
        <end position="309"/>
    </location>
</feature>
<name>A0A090LP10_STRRB</name>
<dbReference type="OMA" id="FVDCSNP"/>
<sequence length="478" mass="54490">MTGMTLFYFARTTIGISMICMLNSTSFQNESITKHEIPKKCQYIFNNTIQKSKIYEGTINWNQDVQNSIISANYWGSLLTIFFAGIIVDKTSPKKTIILSASILLITTALFPILTIYWDYNLVIISRFIFGIGDAFWAPSFNHILSNWIPLNEKSLAVGIYTSGVQIAILLGNPISALFCNSFYSWPGTFYFCATLILIFIIIWIILIQNSFDNDKWLTKNEHTYLLRNMSKNETNNKEKHIKILWLNIVTSLPLLSIMICRISEMIYIVFSTTFFPLYLRDTLYINIINNGIYSAAPFTAQIISKITIGAIIGKLQRKKILTSTQSVKICQFISGIGVLVGLFIAPYINDCTNHFPIVICFSFILFFFGISANGFFTSIYILSPPLITTITSLNLFVGVLGAGSTSYIISYLKSLDKYNGWNNVLRFIGIIWFLTSFFFTIFGSGEKQNWIEERSKDKYENNTLLNKKIINNKNDEK</sequence>
<dbReference type="WBParaSite" id="SRAE_2000457000.1">
    <property type="protein sequence ID" value="SRAE_2000457000.1"/>
    <property type="gene ID" value="WBGene00264802"/>
</dbReference>
<evidence type="ECO:0000313" key="8">
    <source>
        <dbReference type="Proteomes" id="UP000035682"/>
    </source>
</evidence>
<keyword evidence="4 5" id="KW-0472">Membrane</keyword>
<protein>
    <submittedName>
        <fullName evidence="7 9">Sialin</fullName>
    </submittedName>
</protein>
<feature type="transmembrane region" description="Helical" evidence="5">
    <location>
        <begin position="330"/>
        <end position="349"/>
    </location>
</feature>
<feature type="transmembrane region" description="Helical" evidence="5">
    <location>
        <begin position="97"/>
        <end position="118"/>
    </location>
</feature>
<evidence type="ECO:0000256" key="4">
    <source>
        <dbReference type="ARBA" id="ARBA00023136"/>
    </source>
</evidence>
<feature type="transmembrane region" description="Helical" evidence="5">
    <location>
        <begin position="355"/>
        <end position="382"/>
    </location>
</feature>
<dbReference type="WormBase" id="SRAE_2000457000">
    <property type="protein sequence ID" value="SRP09040"/>
    <property type="gene ID" value="WBGene00264802"/>
</dbReference>
<evidence type="ECO:0000256" key="1">
    <source>
        <dbReference type="ARBA" id="ARBA00004141"/>
    </source>
</evidence>
<dbReference type="Gene3D" id="1.20.1250.20">
    <property type="entry name" value="MFS general substrate transporter like domains"/>
    <property type="match status" value="2"/>
</dbReference>
<organism evidence="7">
    <name type="scientific">Strongyloides ratti</name>
    <name type="common">Parasitic roundworm</name>
    <dbReference type="NCBI Taxonomy" id="34506"/>
    <lineage>
        <taxon>Eukaryota</taxon>
        <taxon>Metazoa</taxon>
        <taxon>Ecdysozoa</taxon>
        <taxon>Nematoda</taxon>
        <taxon>Chromadorea</taxon>
        <taxon>Rhabditida</taxon>
        <taxon>Tylenchina</taxon>
        <taxon>Panagrolaimomorpha</taxon>
        <taxon>Strongyloidoidea</taxon>
        <taxon>Strongyloididae</taxon>
        <taxon>Strongyloides</taxon>
    </lineage>
</organism>
<dbReference type="OrthoDB" id="2985014at2759"/>